<gene>
    <name evidence="12" type="ORF">GDO54_005274</name>
</gene>
<evidence type="ECO:0000256" key="4">
    <source>
        <dbReference type="ARBA" id="ARBA00022692"/>
    </source>
</evidence>
<dbReference type="InterPro" id="IPR018011">
    <property type="entry name" value="Carb_sulfotrans_8-10"/>
</dbReference>
<evidence type="ECO:0000256" key="5">
    <source>
        <dbReference type="ARBA" id="ARBA00022968"/>
    </source>
</evidence>
<evidence type="ECO:0000256" key="2">
    <source>
        <dbReference type="ARBA" id="ARBA00006339"/>
    </source>
</evidence>
<name>A0AAV2ZRC5_PYXAD</name>
<keyword evidence="9 11" id="KW-0325">Glycoprotein</keyword>
<keyword evidence="13" id="KW-1185">Reference proteome</keyword>
<keyword evidence="7 11" id="KW-0333">Golgi apparatus</keyword>
<dbReference type="PANTHER" id="PTHR12137">
    <property type="entry name" value="CARBOHYDRATE SULFOTRANSFERASE"/>
    <property type="match status" value="1"/>
</dbReference>
<evidence type="ECO:0000256" key="6">
    <source>
        <dbReference type="ARBA" id="ARBA00022989"/>
    </source>
</evidence>
<organism evidence="12 13">
    <name type="scientific">Pyxicephalus adspersus</name>
    <name type="common">African bullfrog</name>
    <dbReference type="NCBI Taxonomy" id="30357"/>
    <lineage>
        <taxon>Eukaryota</taxon>
        <taxon>Metazoa</taxon>
        <taxon>Chordata</taxon>
        <taxon>Craniata</taxon>
        <taxon>Vertebrata</taxon>
        <taxon>Euteleostomi</taxon>
        <taxon>Amphibia</taxon>
        <taxon>Batrachia</taxon>
        <taxon>Anura</taxon>
        <taxon>Neobatrachia</taxon>
        <taxon>Ranoidea</taxon>
        <taxon>Pyxicephalidae</taxon>
        <taxon>Pyxicephalinae</taxon>
        <taxon>Pyxicephalus</taxon>
    </lineage>
</organism>
<sequence>MWITQSNRKISLKSVCLQSNLTNPSETINPSVAKQLFVEESHKLIYCEVPKVGCSNWKRILFLLKLNLSINAEYIEHEAVHDENFFKKLSDYPPDQQRVILDTYTKVMFTRDPLQRIVSAYRDKFLHYTGVYYGTKIANIIKLKFRGHTNSTEPVSFQEFVHFIVEQKPEGLDKHWRPMHYLCDPCNIDYNVIGRFETLKQDSDYVLQMIGAPSNLKYPEIKKYNESRTDLKISATFFSQLPLHLLQQLLELYKLDLILFGYT</sequence>
<keyword evidence="5 11" id="KW-0735">Signal-anchor</keyword>
<reference evidence="12" key="1">
    <citation type="thesis" date="2020" institute="ProQuest LLC" country="789 East Eisenhower Parkway, Ann Arbor, MI, USA">
        <title>Comparative Genomics and Chromosome Evolution.</title>
        <authorList>
            <person name="Mudd A.B."/>
        </authorList>
    </citation>
    <scope>NUCLEOTIDE SEQUENCE</scope>
    <source>
        <strain evidence="12">1538</strain>
        <tissue evidence="12">Blood</tissue>
    </source>
</reference>
<evidence type="ECO:0000313" key="12">
    <source>
        <dbReference type="EMBL" id="DBA14280.1"/>
    </source>
</evidence>
<evidence type="ECO:0000256" key="11">
    <source>
        <dbReference type="RuleBase" id="RU364020"/>
    </source>
</evidence>
<dbReference type="Pfam" id="PF03567">
    <property type="entry name" value="Sulfotransfer_2"/>
    <property type="match status" value="1"/>
</dbReference>
<evidence type="ECO:0000256" key="1">
    <source>
        <dbReference type="ARBA" id="ARBA00004323"/>
    </source>
</evidence>
<dbReference type="Proteomes" id="UP001181693">
    <property type="component" value="Unassembled WGS sequence"/>
</dbReference>
<dbReference type="EMBL" id="DYDO01000013">
    <property type="protein sequence ID" value="DBA14280.1"/>
    <property type="molecule type" value="Genomic_DNA"/>
</dbReference>
<dbReference type="GO" id="GO:0030166">
    <property type="term" value="P:proteoglycan biosynthetic process"/>
    <property type="evidence" value="ECO:0007669"/>
    <property type="project" value="TreeGrafter"/>
</dbReference>
<dbReference type="GO" id="GO:0000139">
    <property type="term" value="C:Golgi membrane"/>
    <property type="evidence" value="ECO:0007669"/>
    <property type="project" value="UniProtKB-SubCell"/>
</dbReference>
<protein>
    <recommendedName>
        <fullName evidence="11">Carbohydrate sulfotransferase</fullName>
        <ecNumber evidence="11">2.8.2.-</ecNumber>
    </recommendedName>
</protein>
<dbReference type="AlphaFoldDB" id="A0AAV2ZRC5"/>
<keyword evidence="4" id="KW-0812">Transmembrane</keyword>
<keyword evidence="8" id="KW-0472">Membrane</keyword>
<evidence type="ECO:0000256" key="7">
    <source>
        <dbReference type="ARBA" id="ARBA00023034"/>
    </source>
</evidence>
<evidence type="ECO:0000256" key="3">
    <source>
        <dbReference type="ARBA" id="ARBA00022679"/>
    </source>
</evidence>
<dbReference type="GO" id="GO:0008146">
    <property type="term" value="F:sulfotransferase activity"/>
    <property type="evidence" value="ECO:0007669"/>
    <property type="project" value="InterPro"/>
</dbReference>
<keyword evidence="3 11" id="KW-0808">Transferase</keyword>
<proteinExistence type="inferred from homology"/>
<comment type="caution">
    <text evidence="12">The sequence shown here is derived from an EMBL/GenBank/DDBJ whole genome shotgun (WGS) entry which is preliminary data.</text>
</comment>
<accession>A0AAV2ZRC5</accession>
<keyword evidence="6" id="KW-1133">Transmembrane helix</keyword>
<dbReference type="PANTHER" id="PTHR12137:SF65">
    <property type="entry name" value="CARBOHYDRATE SULFOTRANSFERASE"/>
    <property type="match status" value="1"/>
</dbReference>
<dbReference type="GO" id="GO:0016051">
    <property type="term" value="P:carbohydrate biosynthetic process"/>
    <property type="evidence" value="ECO:0007669"/>
    <property type="project" value="InterPro"/>
</dbReference>
<evidence type="ECO:0000256" key="10">
    <source>
        <dbReference type="ARBA" id="ARBA00023277"/>
    </source>
</evidence>
<evidence type="ECO:0000256" key="9">
    <source>
        <dbReference type="ARBA" id="ARBA00023180"/>
    </source>
</evidence>
<dbReference type="InterPro" id="IPR005331">
    <property type="entry name" value="Sulfotransferase"/>
</dbReference>
<evidence type="ECO:0000256" key="8">
    <source>
        <dbReference type="ARBA" id="ARBA00023136"/>
    </source>
</evidence>
<comment type="subcellular location">
    <subcellularLocation>
        <location evidence="1 11">Golgi apparatus membrane</location>
        <topology evidence="1 11">Single-pass type II membrane protein</topology>
    </subcellularLocation>
</comment>
<comment type="similarity">
    <text evidence="2 11">Belongs to the sulfotransferase 2 family.</text>
</comment>
<evidence type="ECO:0000313" key="13">
    <source>
        <dbReference type="Proteomes" id="UP001181693"/>
    </source>
</evidence>
<keyword evidence="10 11" id="KW-0119">Carbohydrate metabolism</keyword>
<dbReference type="EC" id="2.8.2.-" evidence="11"/>